<dbReference type="PANTHER" id="PTHR44688:SF16">
    <property type="entry name" value="DNA-BINDING TRANSCRIPTIONAL ACTIVATOR DEVR_DOSR"/>
    <property type="match status" value="1"/>
</dbReference>
<dbReference type="GO" id="GO:0003677">
    <property type="term" value="F:DNA binding"/>
    <property type="evidence" value="ECO:0007669"/>
    <property type="project" value="UniProtKB-KW"/>
</dbReference>
<dbReference type="InterPro" id="IPR000792">
    <property type="entry name" value="Tscrpt_reg_LuxR_C"/>
</dbReference>
<evidence type="ECO:0000256" key="3">
    <source>
        <dbReference type="ARBA" id="ARBA00023163"/>
    </source>
</evidence>
<dbReference type="Gene3D" id="1.10.10.10">
    <property type="entry name" value="Winged helix-like DNA-binding domain superfamily/Winged helix DNA-binding domain"/>
    <property type="match status" value="1"/>
</dbReference>
<evidence type="ECO:0000313" key="6">
    <source>
        <dbReference type="Proteomes" id="UP000286402"/>
    </source>
</evidence>
<dbReference type="Pfam" id="PF00196">
    <property type="entry name" value="GerE"/>
    <property type="match status" value="1"/>
</dbReference>
<dbReference type="GO" id="GO:0006355">
    <property type="term" value="P:regulation of DNA-templated transcription"/>
    <property type="evidence" value="ECO:0007669"/>
    <property type="project" value="InterPro"/>
</dbReference>
<dbReference type="InterPro" id="IPR016032">
    <property type="entry name" value="Sig_transdc_resp-reg_C-effctor"/>
</dbReference>
<feature type="domain" description="HTH luxR-type" evidence="4">
    <location>
        <begin position="178"/>
        <end position="242"/>
    </location>
</feature>
<organism evidence="5 6">
    <name type="scientific">Sphingobacterium siyangense</name>
    <dbReference type="NCBI Taxonomy" id="459529"/>
    <lineage>
        <taxon>Bacteria</taxon>
        <taxon>Pseudomonadati</taxon>
        <taxon>Bacteroidota</taxon>
        <taxon>Sphingobacteriia</taxon>
        <taxon>Sphingobacteriales</taxon>
        <taxon>Sphingobacteriaceae</taxon>
        <taxon>Sphingobacterium</taxon>
    </lineage>
</organism>
<sequence length="242" mass="28136">MYYDEDRDIFMGKWDNCNVAEKLIAGIKEYKGIFEKIVPEKVIWDLSSMSYIIPTELQNWILDFLDIPACRHGIDYKVAHILSPDIYASISVMNMYVDGKTTFRPHFFSHENTALDWVNLTTNGPISETETLPPLLKVESLLNENKGRITLDVDSAEVPEYLLDILKVIKNRRFFSTGIRNYMQLTAREKVILTLILQGKPNKNIADILSISCETVKTHRRNLLRKLQCKNMNELMRFQIFL</sequence>
<name>A0A420FVD2_9SPHI</name>
<dbReference type="SUPFAM" id="SSF46894">
    <property type="entry name" value="C-terminal effector domain of the bipartite response regulators"/>
    <property type="match status" value="1"/>
</dbReference>
<dbReference type="PROSITE" id="PS00622">
    <property type="entry name" value="HTH_LUXR_1"/>
    <property type="match status" value="1"/>
</dbReference>
<dbReference type="CDD" id="cd06170">
    <property type="entry name" value="LuxR_C_like"/>
    <property type="match status" value="1"/>
</dbReference>
<keyword evidence="6" id="KW-1185">Reference proteome</keyword>
<dbReference type="Proteomes" id="UP000286402">
    <property type="component" value="Unassembled WGS sequence"/>
</dbReference>
<protein>
    <recommendedName>
        <fullName evidence="4">HTH luxR-type domain-containing protein</fullName>
    </recommendedName>
</protein>
<accession>A0A420FVD2</accession>
<evidence type="ECO:0000256" key="1">
    <source>
        <dbReference type="ARBA" id="ARBA00023015"/>
    </source>
</evidence>
<keyword evidence="1" id="KW-0805">Transcription regulation</keyword>
<gene>
    <name evidence="5" type="ORF">BCY89_04415</name>
</gene>
<reference evidence="5 6" key="1">
    <citation type="submission" date="2016-07" db="EMBL/GenBank/DDBJ databases">
        <title>Genome analysis of Sphingobacterium siyangense T12B17.</title>
        <authorList>
            <person name="Xu D."/>
            <person name="Su Y."/>
            <person name="Zheng S."/>
        </authorList>
    </citation>
    <scope>NUCLEOTIDE SEQUENCE [LARGE SCALE GENOMIC DNA]</scope>
    <source>
        <strain evidence="5 6">T12B17</strain>
    </source>
</reference>
<dbReference type="AlphaFoldDB" id="A0A420FVD2"/>
<evidence type="ECO:0000259" key="4">
    <source>
        <dbReference type="PROSITE" id="PS50043"/>
    </source>
</evidence>
<comment type="caution">
    <text evidence="5">The sequence shown here is derived from an EMBL/GenBank/DDBJ whole genome shotgun (WGS) entry which is preliminary data.</text>
</comment>
<evidence type="ECO:0000256" key="2">
    <source>
        <dbReference type="ARBA" id="ARBA00023125"/>
    </source>
</evidence>
<dbReference type="SMART" id="SM00421">
    <property type="entry name" value="HTH_LUXR"/>
    <property type="match status" value="1"/>
</dbReference>
<keyword evidence="3" id="KW-0804">Transcription</keyword>
<proteinExistence type="predicted"/>
<evidence type="ECO:0000313" key="5">
    <source>
        <dbReference type="EMBL" id="RKF36916.1"/>
    </source>
</evidence>
<dbReference type="PROSITE" id="PS50043">
    <property type="entry name" value="HTH_LUXR_2"/>
    <property type="match status" value="1"/>
</dbReference>
<dbReference type="EMBL" id="MCAQ01000012">
    <property type="protein sequence ID" value="RKF36916.1"/>
    <property type="molecule type" value="Genomic_DNA"/>
</dbReference>
<dbReference type="InterPro" id="IPR036388">
    <property type="entry name" value="WH-like_DNA-bd_sf"/>
</dbReference>
<dbReference type="PANTHER" id="PTHR44688">
    <property type="entry name" value="DNA-BINDING TRANSCRIPTIONAL ACTIVATOR DEVR_DOSR"/>
    <property type="match status" value="1"/>
</dbReference>
<dbReference type="PRINTS" id="PR00038">
    <property type="entry name" value="HTHLUXR"/>
</dbReference>
<keyword evidence="2" id="KW-0238">DNA-binding</keyword>